<keyword evidence="2 5" id="KW-0732">Signal</keyword>
<sequence>MRVSVLLAGLSGSVVLAAPLSNAASADGLPGNLFPQTIATPSTSGPGLSVYVTNANSSFLLAANGGGSYVVSGAFTGDCNSDAAGGCWQLAVDDTASGHQQTITGFGGAITDTAVSVYNSLNVAQKAQFMIDFFTPAGLNFNLMRHTIGSSDLTPPNTNYTYDDTAGDAQLSQFSLGKSGGDMLGFILAMKATNPLVKLVGASWSAPAWMKQNRAQQGWTGGDNYLNGYYTNAFANYFVKYLQAFARSGVVVDYLSVQNEPLNSNPNYPTMYVGANDMANFTPLMARRLTENNLSTKLMVYDHNTDQPGYPQAVLDAAAPAHASQLAVGWHCYATDTDWRTISAFAAANPGIEHFMTECWTSPTVPYSNVADFSLGPLQNQASGVMTWTVATDGRDGPAMPGSCTTCRGLVVVDTAAGTYTHSLDYYMMGQFSKFIHRGAVALTTTGSYDYGHNAKFQAQAFLNPDGSKVVVIENTFAGDHLHLTVTLKGGAVYSGKVLGEAVTTWVIAKGY</sequence>
<evidence type="ECO:0000313" key="9">
    <source>
        <dbReference type="Proteomes" id="UP000013776"/>
    </source>
</evidence>
<dbReference type="Pfam" id="PF02055">
    <property type="entry name" value="Glyco_hydro_30"/>
    <property type="match status" value="1"/>
</dbReference>
<dbReference type="Proteomes" id="UP000013776">
    <property type="component" value="Unassembled WGS sequence"/>
</dbReference>
<evidence type="ECO:0000256" key="1">
    <source>
        <dbReference type="ARBA" id="ARBA00005382"/>
    </source>
</evidence>
<organism evidence="8 9">
    <name type="scientific">Taphrina deformans (strain PYCC 5710 / ATCC 11124 / CBS 356.35 / IMI 108563 / JCM 9778 / NBRC 8474)</name>
    <name type="common">Peach leaf curl fungus</name>
    <name type="synonym">Lalaria deformans</name>
    <dbReference type="NCBI Taxonomy" id="1097556"/>
    <lineage>
        <taxon>Eukaryota</taxon>
        <taxon>Fungi</taxon>
        <taxon>Dikarya</taxon>
        <taxon>Ascomycota</taxon>
        <taxon>Taphrinomycotina</taxon>
        <taxon>Taphrinomycetes</taxon>
        <taxon>Taphrinales</taxon>
        <taxon>Taphrinaceae</taxon>
        <taxon>Taphrina</taxon>
    </lineage>
</organism>
<evidence type="ECO:0000256" key="2">
    <source>
        <dbReference type="ARBA" id="ARBA00022729"/>
    </source>
</evidence>
<gene>
    <name evidence="8" type="ORF">TAPDE_000568</name>
</gene>
<accession>R4X9K5</accession>
<dbReference type="InterPro" id="IPR033452">
    <property type="entry name" value="GH30_C"/>
</dbReference>
<keyword evidence="9" id="KW-1185">Reference proteome</keyword>
<dbReference type="EMBL" id="CAHR02000018">
    <property type="protein sequence ID" value="CCG80914.1"/>
    <property type="molecule type" value="Genomic_DNA"/>
</dbReference>
<feature type="domain" description="Glycosyl hydrolase family 30 beta sandwich" evidence="7">
    <location>
        <begin position="439"/>
        <end position="505"/>
    </location>
</feature>
<feature type="chain" id="PRO_5004373178" evidence="5">
    <location>
        <begin position="18"/>
        <end position="512"/>
    </location>
</feature>
<evidence type="ECO:0000259" key="6">
    <source>
        <dbReference type="Pfam" id="PF02055"/>
    </source>
</evidence>
<feature type="domain" description="Glycosyl hydrolase family 30 TIM-barrel" evidence="6">
    <location>
        <begin position="103"/>
        <end position="436"/>
    </location>
</feature>
<dbReference type="SUPFAM" id="SSF51445">
    <property type="entry name" value="(Trans)glycosidases"/>
    <property type="match status" value="1"/>
</dbReference>
<dbReference type="PANTHER" id="PTHR11069:SF23">
    <property type="entry name" value="LYSOSOMAL ACID GLUCOSYLCERAMIDASE"/>
    <property type="match status" value="1"/>
</dbReference>
<dbReference type="GO" id="GO:0016020">
    <property type="term" value="C:membrane"/>
    <property type="evidence" value="ECO:0007669"/>
    <property type="project" value="GOC"/>
</dbReference>
<protein>
    <submittedName>
        <fullName evidence="8">Beta-1,6-glucanase</fullName>
    </submittedName>
</protein>
<keyword evidence="3 4" id="KW-0378">Hydrolase</keyword>
<dbReference type="Pfam" id="PF17189">
    <property type="entry name" value="Glyco_hydro_30C"/>
    <property type="match status" value="1"/>
</dbReference>
<proteinExistence type="inferred from homology"/>
<evidence type="ECO:0000256" key="4">
    <source>
        <dbReference type="RuleBase" id="RU361188"/>
    </source>
</evidence>
<feature type="signal peptide" evidence="5">
    <location>
        <begin position="1"/>
        <end position="17"/>
    </location>
</feature>
<dbReference type="InterPro" id="IPR033453">
    <property type="entry name" value="Glyco_hydro_30_TIM-barrel"/>
</dbReference>
<comment type="similarity">
    <text evidence="1 4">Belongs to the glycosyl hydrolase 30 family.</text>
</comment>
<dbReference type="GO" id="GO:0004348">
    <property type="term" value="F:glucosylceramidase activity"/>
    <property type="evidence" value="ECO:0007669"/>
    <property type="project" value="InterPro"/>
</dbReference>
<dbReference type="STRING" id="1097556.R4X9K5"/>
<reference evidence="8 9" key="1">
    <citation type="journal article" date="2013" name="MBio">
        <title>Genome sequencing of the plant pathogen Taphrina deformans, the causal agent of peach leaf curl.</title>
        <authorList>
            <person name="Cisse O.H."/>
            <person name="Almeida J.M.G.C.F."/>
            <person name="Fonseca A."/>
            <person name="Kumar A.A."/>
            <person name="Salojaervi J."/>
            <person name="Overmyer K."/>
            <person name="Hauser P.M."/>
            <person name="Pagni M."/>
        </authorList>
    </citation>
    <scope>NUCLEOTIDE SEQUENCE [LARGE SCALE GENOMIC DNA]</scope>
    <source>
        <strain evidence="9">PYCC 5710 / ATCC 11124 / CBS 356.35 / IMI 108563 / JCM 9778 / NBRC 8474</strain>
    </source>
</reference>
<dbReference type="GO" id="GO:0006680">
    <property type="term" value="P:glucosylceramide catabolic process"/>
    <property type="evidence" value="ECO:0007669"/>
    <property type="project" value="TreeGrafter"/>
</dbReference>
<dbReference type="PRINTS" id="PR00843">
    <property type="entry name" value="GLHYDRLASE30"/>
</dbReference>
<evidence type="ECO:0000313" key="8">
    <source>
        <dbReference type="EMBL" id="CCG80914.1"/>
    </source>
</evidence>
<keyword evidence="4" id="KW-0326">Glycosidase</keyword>
<name>R4X9K5_TAPDE</name>
<dbReference type="AlphaFoldDB" id="R4X9K5"/>
<dbReference type="VEuPathDB" id="FungiDB:TAPDE_000568"/>
<dbReference type="Gene3D" id="3.20.20.80">
    <property type="entry name" value="Glycosidases"/>
    <property type="match status" value="1"/>
</dbReference>
<evidence type="ECO:0000256" key="5">
    <source>
        <dbReference type="SAM" id="SignalP"/>
    </source>
</evidence>
<dbReference type="Gene3D" id="2.60.40.1180">
    <property type="entry name" value="Golgi alpha-mannosidase II"/>
    <property type="match status" value="1"/>
</dbReference>
<dbReference type="InterPro" id="IPR001139">
    <property type="entry name" value="Glyco_hydro_30"/>
</dbReference>
<evidence type="ECO:0000256" key="3">
    <source>
        <dbReference type="ARBA" id="ARBA00022801"/>
    </source>
</evidence>
<dbReference type="InterPro" id="IPR017853">
    <property type="entry name" value="GH"/>
</dbReference>
<comment type="caution">
    <text evidence="8">The sequence shown here is derived from an EMBL/GenBank/DDBJ whole genome shotgun (WGS) entry which is preliminary data.</text>
</comment>
<evidence type="ECO:0000259" key="7">
    <source>
        <dbReference type="Pfam" id="PF17189"/>
    </source>
</evidence>
<dbReference type="InterPro" id="IPR013780">
    <property type="entry name" value="Glyco_hydro_b"/>
</dbReference>
<dbReference type="OrthoDB" id="2160638at2759"/>
<dbReference type="PANTHER" id="PTHR11069">
    <property type="entry name" value="GLUCOSYLCERAMIDASE"/>
    <property type="match status" value="1"/>
</dbReference>
<dbReference type="eggNOG" id="KOG2566">
    <property type="taxonomic scope" value="Eukaryota"/>
</dbReference>